<evidence type="ECO:0000256" key="1">
    <source>
        <dbReference type="SAM" id="Phobius"/>
    </source>
</evidence>
<comment type="caution">
    <text evidence="2">The sequence shown here is derived from an EMBL/GenBank/DDBJ whole genome shotgun (WGS) entry which is preliminary data.</text>
</comment>
<keyword evidence="1" id="KW-1133">Transmembrane helix</keyword>
<dbReference type="Proteomes" id="UP000029643">
    <property type="component" value="Unassembled WGS sequence"/>
</dbReference>
<gene>
    <name evidence="2" type="ORF">JCM19274_391</name>
</gene>
<protein>
    <submittedName>
        <fullName evidence="2">Uncharacterized protein</fullName>
    </submittedName>
</protein>
<feature type="transmembrane region" description="Helical" evidence="1">
    <location>
        <begin position="35"/>
        <end position="54"/>
    </location>
</feature>
<evidence type="ECO:0000313" key="3">
    <source>
        <dbReference type="Proteomes" id="UP000029643"/>
    </source>
</evidence>
<name>A0A090X0H0_9FLAO</name>
<keyword evidence="1" id="KW-0472">Membrane</keyword>
<reference evidence="2 3" key="1">
    <citation type="journal article" date="2014" name="Genome Announc.">
        <title>Draft Genome Sequences of Marine Flavobacterium Algibacter lectus Strains SS8 and NR4.</title>
        <authorList>
            <person name="Takatani N."/>
            <person name="Nakanishi M."/>
            <person name="Meirelles P."/>
            <person name="Mino S."/>
            <person name="Suda W."/>
            <person name="Oshima K."/>
            <person name="Hattori M."/>
            <person name="Ohkuma M."/>
            <person name="Hosokawa M."/>
            <person name="Miyashita K."/>
            <person name="Thompson F.L."/>
            <person name="Niwa A."/>
            <person name="Sawabe T."/>
            <person name="Sawabe T."/>
        </authorList>
    </citation>
    <scope>NUCLEOTIDE SEQUENCE [LARGE SCALE GENOMIC DNA]</scope>
    <source>
        <strain evidence="3">JCM19274</strain>
    </source>
</reference>
<accession>A0A090X0H0</accession>
<feature type="transmembrane region" description="Helical" evidence="1">
    <location>
        <begin position="12"/>
        <end position="29"/>
    </location>
</feature>
<dbReference type="EMBL" id="BBNU01000050">
    <property type="protein sequence ID" value="GAL82746.1"/>
    <property type="molecule type" value="Genomic_DNA"/>
</dbReference>
<sequence length="181" mass="21815">MTFKRDHLKNKKTFYTLLICVEFGLYLSLFYFKILLIISLLIFPFLCIEMISNIRCLNRQKSFIKAIEFKGSTLVCAHFNGKKAKISYDNLVYSFREIKFEKDKSEIEIKEKKRITNKLIGRLNIKDWQTIFEIKKRFSRKENKTNRVSTRRILEQVRLVFSRNYINRNAVDIRVELINRI</sequence>
<keyword evidence="1" id="KW-0812">Transmembrane</keyword>
<dbReference type="AlphaFoldDB" id="A0A090X0H0"/>
<dbReference type="RefSeq" id="WP_152596473.1">
    <property type="nucleotide sequence ID" value="NZ_BBNU01000050.1"/>
</dbReference>
<proteinExistence type="predicted"/>
<evidence type="ECO:0000313" key="2">
    <source>
        <dbReference type="EMBL" id="GAL82746.1"/>
    </source>
</evidence>
<organism evidence="2 3">
    <name type="scientific">Algibacter lectus</name>
    <dbReference type="NCBI Taxonomy" id="221126"/>
    <lineage>
        <taxon>Bacteria</taxon>
        <taxon>Pseudomonadati</taxon>
        <taxon>Bacteroidota</taxon>
        <taxon>Flavobacteriia</taxon>
        <taxon>Flavobacteriales</taxon>
        <taxon>Flavobacteriaceae</taxon>
        <taxon>Algibacter</taxon>
    </lineage>
</organism>